<feature type="transmembrane region" description="Helical" evidence="2">
    <location>
        <begin position="36"/>
        <end position="58"/>
    </location>
</feature>
<sequence length="435" mass="49760">MVAGSLSAPQLHKVSPEPAFQGSPRMRQGMASRQKYLQHVALAFVAGGVLTYICVNLMGHAGRIDAKGASLGFLNSSSLFSPHAATHCAPGNPKQTHVPPPGYSLSPLALGNQTGNELATTDRLIVAARHSDDPQTYEKYWRDRVHTFYRRDLHTLDVMEGKTEDTAWLDIYLSEIPHVVYQVDDWDKTEGAEHRTLVNKGNEAMAYLQFILDYWGRLPASMVFLHGHRGTWHMKDHVPLLRRIRWGEVPYGSLRYRNGPNNRLAWKCNGQTDDEAFKKFDCNWAGNWIYPGTMKPRKERQINSMNKDEWIDSVELKEVWNETFAKWLGPIPAAMHGPCCAEFIVSRERIMAHPREFYEHLRDWIVETELDRYRSGRVFEYMWAIMFGAPPVSHPLEECDLLTCTVEERKIASRPSTEEGQKYITTTNTKDAREA</sequence>
<evidence type="ECO:0000313" key="4">
    <source>
        <dbReference type="Proteomes" id="UP001497392"/>
    </source>
</evidence>
<accession>A0ABP1G6P2</accession>
<gene>
    <name evidence="3" type="primary">g9047</name>
    <name evidence="3" type="ORF">VP750_LOCUS8115</name>
</gene>
<comment type="caution">
    <text evidence="3">The sequence shown here is derived from an EMBL/GenBank/DDBJ whole genome shotgun (WGS) entry which is preliminary data.</text>
</comment>
<name>A0ABP1G6P2_9CHLO</name>
<organism evidence="3 4">
    <name type="scientific">Coccomyxa viridis</name>
    <dbReference type="NCBI Taxonomy" id="1274662"/>
    <lineage>
        <taxon>Eukaryota</taxon>
        <taxon>Viridiplantae</taxon>
        <taxon>Chlorophyta</taxon>
        <taxon>core chlorophytes</taxon>
        <taxon>Trebouxiophyceae</taxon>
        <taxon>Trebouxiophyceae incertae sedis</taxon>
        <taxon>Coccomyxaceae</taxon>
        <taxon>Coccomyxa</taxon>
    </lineage>
</organism>
<evidence type="ECO:0000256" key="1">
    <source>
        <dbReference type="SAM" id="MobiDB-lite"/>
    </source>
</evidence>
<dbReference type="EMBL" id="CAXHTA020000016">
    <property type="protein sequence ID" value="CAL5226209.1"/>
    <property type="molecule type" value="Genomic_DNA"/>
</dbReference>
<evidence type="ECO:0000256" key="2">
    <source>
        <dbReference type="SAM" id="Phobius"/>
    </source>
</evidence>
<dbReference type="PANTHER" id="PTHR37490:SF3">
    <property type="entry name" value="DUF3431 DOMAIN CONTAINING PROTEIN"/>
    <property type="match status" value="1"/>
</dbReference>
<feature type="region of interest" description="Disordered" evidence="1">
    <location>
        <begin position="1"/>
        <end position="25"/>
    </location>
</feature>
<dbReference type="Pfam" id="PF11913">
    <property type="entry name" value="DUF3431"/>
    <property type="match status" value="1"/>
</dbReference>
<dbReference type="Proteomes" id="UP001497392">
    <property type="component" value="Unassembled WGS sequence"/>
</dbReference>
<feature type="region of interest" description="Disordered" evidence="1">
    <location>
        <begin position="413"/>
        <end position="435"/>
    </location>
</feature>
<reference evidence="3 4" key="1">
    <citation type="submission" date="2024-06" db="EMBL/GenBank/DDBJ databases">
        <authorList>
            <person name="Kraege A."/>
            <person name="Thomma B."/>
        </authorList>
    </citation>
    <scope>NUCLEOTIDE SEQUENCE [LARGE SCALE GENOMIC DNA]</scope>
</reference>
<evidence type="ECO:0000313" key="3">
    <source>
        <dbReference type="EMBL" id="CAL5226209.1"/>
    </source>
</evidence>
<proteinExistence type="predicted"/>
<keyword evidence="2" id="KW-1133">Transmembrane helix</keyword>
<dbReference type="PANTHER" id="PTHR37490">
    <property type="entry name" value="EXPRESSED PROTEIN"/>
    <property type="match status" value="1"/>
</dbReference>
<keyword evidence="2" id="KW-0472">Membrane</keyword>
<protein>
    <submittedName>
        <fullName evidence="3">G9047 protein</fullName>
    </submittedName>
</protein>
<keyword evidence="2" id="KW-0812">Transmembrane</keyword>
<dbReference type="InterPro" id="IPR021838">
    <property type="entry name" value="DUF3431"/>
</dbReference>
<keyword evidence="4" id="KW-1185">Reference proteome</keyword>